<keyword evidence="2" id="KW-0456">Lyase</keyword>
<sequence>MKVVKKVLIVNTSTDHFADSDVPTGLWLGELVHFYDLMHQNHVQIDIVNTKGGLTPIDPVSTSRFMLDKLTKKYLNDDTFMTLLKNSPSIKEITPTDYNAVYFTGGHGVMYDFPGNPDIQRVISAVRENGGVVSAVCHGICAFLNFKGLDGRYYVDGKRLTGFSNLEEKLANRKKLVPFMLEDKLKEEGADYSRAFLPFRPYVVEDGHLVTGQNPQSPKGVAEKVLYLLNVK</sequence>
<feature type="domain" description="DJ-1/PfpI" evidence="4">
    <location>
        <begin position="89"/>
        <end position="225"/>
    </location>
</feature>
<gene>
    <name evidence="5" type="ORF">VV61_10825</name>
</gene>
<dbReference type="EMBL" id="LAIU01000008">
    <property type="protein sequence ID" value="KKB24586.1"/>
    <property type="molecule type" value="Genomic_DNA"/>
</dbReference>
<evidence type="ECO:0000313" key="5">
    <source>
        <dbReference type="EMBL" id="KKB24586.1"/>
    </source>
</evidence>
<dbReference type="RefSeq" id="WP_041612929.1">
    <property type="nucleotide sequence ID" value="NZ_BKAO01000004.1"/>
</dbReference>
<dbReference type="Pfam" id="PF01965">
    <property type="entry name" value="DJ-1_PfpI"/>
    <property type="match status" value="1"/>
</dbReference>
<dbReference type="CDD" id="cd03141">
    <property type="entry name" value="GATase1_Hsp31_like"/>
    <property type="match status" value="1"/>
</dbReference>
<comment type="similarity">
    <text evidence="3">Belongs to the peptidase C56 family. HSP31-like subfamily.</text>
</comment>
<dbReference type="GO" id="GO:0019172">
    <property type="term" value="F:glyoxalase III activity"/>
    <property type="evidence" value="ECO:0007669"/>
    <property type="project" value="TreeGrafter"/>
</dbReference>
<dbReference type="InterPro" id="IPR029062">
    <property type="entry name" value="Class_I_gatase-like"/>
</dbReference>
<dbReference type="Gene3D" id="3.40.50.880">
    <property type="match status" value="1"/>
</dbReference>
<evidence type="ECO:0000259" key="4">
    <source>
        <dbReference type="Pfam" id="PF01965"/>
    </source>
</evidence>
<reference evidence="5 6" key="1">
    <citation type="submission" date="2015-03" db="EMBL/GenBank/DDBJ databases">
        <title>Draft Genome Sequence of S. carnosus subsp. utilis LTH 7013, Isolated from South Tirolean Ham.</title>
        <authorList>
            <person name="Mueller A."/>
            <person name="Huptas C."/>
            <person name="Wenning M."/>
            <person name="Weiss A."/>
            <person name="Schmidt H."/>
        </authorList>
    </citation>
    <scope>NUCLEOTIDE SEQUENCE [LARGE SCALE GENOMIC DNA]</scope>
    <source>
        <strain evidence="5 6">LTH7013</strain>
    </source>
</reference>
<accession>A0AAJ0JNL1</accession>
<dbReference type="GO" id="GO:0019243">
    <property type="term" value="P:methylglyoxal catabolic process to D-lactate via S-lactoyl-glutathione"/>
    <property type="evidence" value="ECO:0007669"/>
    <property type="project" value="TreeGrafter"/>
</dbReference>
<dbReference type="PANTHER" id="PTHR48094:SF11">
    <property type="entry name" value="GLUTATHIONE-INDEPENDENT GLYOXALASE HSP31-RELATED"/>
    <property type="match status" value="1"/>
</dbReference>
<dbReference type="GO" id="GO:0008233">
    <property type="term" value="F:peptidase activity"/>
    <property type="evidence" value="ECO:0007669"/>
    <property type="project" value="UniProtKB-KW"/>
</dbReference>
<dbReference type="GO" id="GO:0005737">
    <property type="term" value="C:cytoplasm"/>
    <property type="evidence" value="ECO:0007669"/>
    <property type="project" value="TreeGrafter"/>
</dbReference>
<name>A0AAJ0JNL1_STACA</name>
<organism evidence="5 6">
    <name type="scientific">Staphylococcus carnosus</name>
    <dbReference type="NCBI Taxonomy" id="1281"/>
    <lineage>
        <taxon>Bacteria</taxon>
        <taxon>Bacillati</taxon>
        <taxon>Bacillota</taxon>
        <taxon>Bacilli</taxon>
        <taxon>Bacillales</taxon>
        <taxon>Staphylococcaceae</taxon>
        <taxon>Staphylococcus</taxon>
    </lineage>
</organism>
<dbReference type="InterPro" id="IPR002818">
    <property type="entry name" value="DJ-1/PfpI"/>
</dbReference>
<dbReference type="GO" id="GO:0006508">
    <property type="term" value="P:proteolysis"/>
    <property type="evidence" value="ECO:0007669"/>
    <property type="project" value="UniProtKB-KW"/>
</dbReference>
<protein>
    <submittedName>
        <fullName evidence="5">Protease I</fullName>
    </submittedName>
</protein>
<dbReference type="AlphaFoldDB" id="A0AAJ0JNL1"/>
<keyword evidence="5" id="KW-0645">Protease</keyword>
<comment type="caution">
    <text evidence="5">The sequence shown here is derived from an EMBL/GenBank/DDBJ whole genome shotgun (WGS) entry which is preliminary data.</text>
</comment>
<dbReference type="PANTHER" id="PTHR48094">
    <property type="entry name" value="PROTEIN/NUCLEIC ACID DEGLYCASE DJ-1-RELATED"/>
    <property type="match status" value="1"/>
</dbReference>
<evidence type="ECO:0000256" key="1">
    <source>
        <dbReference type="ARBA" id="ARBA00023016"/>
    </source>
</evidence>
<keyword evidence="1" id="KW-0346">Stress response</keyword>
<proteinExistence type="inferred from homology"/>
<dbReference type="GeneID" id="93794993"/>
<evidence type="ECO:0000256" key="3">
    <source>
        <dbReference type="ARBA" id="ARBA00038493"/>
    </source>
</evidence>
<keyword evidence="5" id="KW-0378">Hydrolase</keyword>
<dbReference type="SUPFAM" id="SSF52317">
    <property type="entry name" value="Class I glutamine amidotransferase-like"/>
    <property type="match status" value="1"/>
</dbReference>
<evidence type="ECO:0000256" key="2">
    <source>
        <dbReference type="ARBA" id="ARBA00023239"/>
    </source>
</evidence>
<dbReference type="InterPro" id="IPR050325">
    <property type="entry name" value="Prot/Nucl_acid_deglycase"/>
</dbReference>
<dbReference type="Proteomes" id="UP000033530">
    <property type="component" value="Unassembled WGS sequence"/>
</dbReference>
<evidence type="ECO:0000313" key="6">
    <source>
        <dbReference type="Proteomes" id="UP000033530"/>
    </source>
</evidence>